<dbReference type="Proteomes" id="UP000176998">
    <property type="component" value="Unassembled WGS sequence"/>
</dbReference>
<proteinExistence type="inferred from homology"/>
<dbReference type="EMBL" id="MJBS01000039">
    <property type="protein sequence ID" value="OHE99083.1"/>
    <property type="molecule type" value="Genomic_DNA"/>
</dbReference>
<comment type="similarity">
    <text evidence="1">Belongs to the short-chain dehydrogenases/reductases (SDR) family.</text>
</comment>
<sequence>MSKPVLLILGAGRNIAAGVASRFGAAGYAVALVSRSFPQGPATPDPETGHLRIRADLADPSQVTFAFTETRRHFGGTAPRVVVYNAASMSRPPDADNIFSLPLAQIERDVNIMSSSAWIAAGEAVRGWSEAGTEEARKGRFIYTGNLLNQTVWPVPALVTSGIGKNAAWYWVNAADALYKETKGWRFFYADERKEDGTFVGSTPGAESNGKFYLELAEGAQDLPSTVTFVDGKYKKF</sequence>
<accession>A0A1G4BCG0</accession>
<name>A0A1G4BCG0_9PEZI</name>
<dbReference type="PANTHER" id="PTHR43669:SF4">
    <property type="entry name" value="SHORT-CHAIN DEHYDROGENASE"/>
    <property type="match status" value="1"/>
</dbReference>
<protein>
    <submittedName>
        <fullName evidence="3">Short-chain dehydrogenase/reductase SDR</fullName>
    </submittedName>
</protein>
<dbReference type="GeneID" id="34558728"/>
<dbReference type="PANTHER" id="PTHR43669">
    <property type="entry name" value="5-KETO-D-GLUCONATE 5-REDUCTASE"/>
    <property type="match status" value="1"/>
</dbReference>
<keyword evidence="4" id="KW-1185">Reference proteome</keyword>
<dbReference type="OrthoDB" id="5336600at2759"/>
<dbReference type="RefSeq" id="XP_022476232.1">
    <property type="nucleotide sequence ID" value="XM_022617218.1"/>
</dbReference>
<reference evidence="3 4" key="1">
    <citation type="submission" date="2016-09" db="EMBL/GenBank/DDBJ databases">
        <authorList>
            <person name="Capua I."/>
            <person name="De Benedictis P."/>
            <person name="Joannis T."/>
            <person name="Lombin L.H."/>
            <person name="Cattoli G."/>
        </authorList>
    </citation>
    <scope>NUCLEOTIDE SEQUENCE [LARGE SCALE GENOMIC DNA]</scope>
    <source>
        <strain evidence="3 4">IMI 309357</strain>
    </source>
</reference>
<dbReference type="InterPro" id="IPR036291">
    <property type="entry name" value="NAD(P)-bd_dom_sf"/>
</dbReference>
<gene>
    <name evidence="3" type="ORF">CORC01_05575</name>
</gene>
<evidence type="ECO:0000256" key="2">
    <source>
        <dbReference type="ARBA" id="ARBA00023002"/>
    </source>
</evidence>
<evidence type="ECO:0000256" key="1">
    <source>
        <dbReference type="ARBA" id="ARBA00006484"/>
    </source>
</evidence>
<organism evidence="3 4">
    <name type="scientific">Colletotrichum orchidophilum</name>
    <dbReference type="NCBI Taxonomy" id="1209926"/>
    <lineage>
        <taxon>Eukaryota</taxon>
        <taxon>Fungi</taxon>
        <taxon>Dikarya</taxon>
        <taxon>Ascomycota</taxon>
        <taxon>Pezizomycotina</taxon>
        <taxon>Sordariomycetes</taxon>
        <taxon>Hypocreomycetidae</taxon>
        <taxon>Glomerellales</taxon>
        <taxon>Glomerellaceae</taxon>
        <taxon>Colletotrichum</taxon>
    </lineage>
</organism>
<evidence type="ECO:0000313" key="4">
    <source>
        <dbReference type="Proteomes" id="UP000176998"/>
    </source>
</evidence>
<dbReference type="Gene3D" id="3.40.50.720">
    <property type="entry name" value="NAD(P)-binding Rossmann-like Domain"/>
    <property type="match status" value="1"/>
</dbReference>
<dbReference type="STRING" id="1209926.A0A1G4BCG0"/>
<dbReference type="GO" id="GO:0016491">
    <property type="term" value="F:oxidoreductase activity"/>
    <property type="evidence" value="ECO:0007669"/>
    <property type="project" value="UniProtKB-KW"/>
</dbReference>
<dbReference type="AlphaFoldDB" id="A0A1G4BCG0"/>
<comment type="caution">
    <text evidence="3">The sequence shown here is derived from an EMBL/GenBank/DDBJ whole genome shotgun (WGS) entry which is preliminary data.</text>
</comment>
<evidence type="ECO:0000313" key="3">
    <source>
        <dbReference type="EMBL" id="OHE99083.1"/>
    </source>
</evidence>
<dbReference type="SUPFAM" id="SSF51735">
    <property type="entry name" value="NAD(P)-binding Rossmann-fold domains"/>
    <property type="match status" value="1"/>
</dbReference>
<keyword evidence="2" id="KW-0560">Oxidoreductase</keyword>